<gene>
    <name evidence="2" type="ORF">METSCH_A11220</name>
</gene>
<feature type="signal peptide" evidence="1">
    <location>
        <begin position="1"/>
        <end position="19"/>
    </location>
</feature>
<organism evidence="2 3">
    <name type="scientific">Metschnikowia aff. pulcherrima</name>
    <dbReference type="NCBI Taxonomy" id="2163413"/>
    <lineage>
        <taxon>Eukaryota</taxon>
        <taxon>Fungi</taxon>
        <taxon>Dikarya</taxon>
        <taxon>Ascomycota</taxon>
        <taxon>Saccharomycotina</taxon>
        <taxon>Pichiomycetes</taxon>
        <taxon>Metschnikowiaceae</taxon>
        <taxon>Metschnikowia</taxon>
    </lineage>
</organism>
<name>A0A4P6XH32_9ASCO</name>
<evidence type="ECO:0000313" key="2">
    <source>
        <dbReference type="EMBL" id="QBM86480.1"/>
    </source>
</evidence>
<accession>A0A4P6XH32</accession>
<dbReference type="Proteomes" id="UP000292447">
    <property type="component" value="Chromosome I"/>
</dbReference>
<evidence type="ECO:0000256" key="1">
    <source>
        <dbReference type="SAM" id="SignalP"/>
    </source>
</evidence>
<reference evidence="3" key="1">
    <citation type="submission" date="2019-03" db="EMBL/GenBank/DDBJ databases">
        <title>Snf2 controls pulcherriminic acid biosynthesis and connects pigmentation and antifungal activity of the yeast Metschnikowia pulcherrima.</title>
        <authorList>
            <person name="Gore-Lloyd D."/>
            <person name="Sumann I."/>
            <person name="Brachmann A.O."/>
            <person name="Schneeberger K."/>
            <person name="Ortiz-Merino R.A."/>
            <person name="Moreno-Beltran M."/>
            <person name="Schlaefli M."/>
            <person name="Kirner P."/>
            <person name="Santos Kron A."/>
            <person name="Wolfe K.H."/>
            <person name="Piel J."/>
            <person name="Ahrens C.H."/>
            <person name="Henk D."/>
            <person name="Freimoser F.M."/>
        </authorList>
    </citation>
    <scope>NUCLEOTIDE SEQUENCE [LARGE SCALE GENOMIC DNA]</scope>
    <source>
        <strain evidence="3">APC 1.2</strain>
    </source>
</reference>
<proteinExistence type="predicted"/>
<dbReference type="EMBL" id="CP034456">
    <property type="protein sequence ID" value="QBM86480.1"/>
    <property type="molecule type" value="Genomic_DNA"/>
</dbReference>
<keyword evidence="3" id="KW-1185">Reference proteome</keyword>
<feature type="chain" id="PRO_5020316474" evidence="1">
    <location>
        <begin position="20"/>
        <end position="364"/>
    </location>
</feature>
<sequence length="364" mass="36179">MRSTTFALSALASLAAVTAESVTFSAVSLDKSIDAPISSIHEGAGINYFLVAEGGSGEEFDLENGVASTSQGQYTANVGLLGSIFAAGPAVSPSILEFDGNTVENYNFFACKNIGDPYSYSTRSYVITANEKGNSTAPFGECTPVSIVKAAAAGASSAVTSAVASSTAGSSHSGWSNGTVVTTDVTVTDYTTYCPASTVVTITTCSDHKCAPTTITASEATTITITGECVVPTTVASSSLAAPAHTSSTSKASTVYTTDVTVTGYTTYCPASTVVTVTTCSNNKCAPKTTTVSEATTLTVTGECVVPTTVTSAVTSAKPSSASTLVTKSAALSSAPASVSTFDNGAGKAAAGAVGLVGALALLI</sequence>
<evidence type="ECO:0000313" key="3">
    <source>
        <dbReference type="Proteomes" id="UP000292447"/>
    </source>
</evidence>
<dbReference type="AlphaFoldDB" id="A0A4P6XH32"/>
<keyword evidence="1" id="KW-0732">Signal</keyword>
<dbReference type="STRING" id="2163413.A0A4P6XH32"/>
<protein>
    <submittedName>
        <fullName evidence="2">Uncharacterized protein</fullName>
    </submittedName>
</protein>